<evidence type="ECO:0000256" key="14">
    <source>
        <dbReference type="ARBA" id="ARBA00023295"/>
    </source>
</evidence>
<evidence type="ECO:0000256" key="16">
    <source>
        <dbReference type="ARBA" id="ARBA00033417"/>
    </source>
</evidence>
<keyword evidence="7 20" id="KW-0732">Signal</keyword>
<keyword evidence="9" id="KW-0611">Plant defense</keyword>
<feature type="signal peptide" evidence="20">
    <location>
        <begin position="1"/>
        <end position="36"/>
    </location>
</feature>
<dbReference type="PANTHER" id="PTHR31515">
    <property type="entry name" value="TRANSMEMBRANE PROTEIN-RELATED"/>
    <property type="match status" value="1"/>
</dbReference>
<dbReference type="InterPro" id="IPR012946">
    <property type="entry name" value="X8"/>
</dbReference>
<evidence type="ECO:0000256" key="4">
    <source>
        <dbReference type="ARBA" id="ARBA00012780"/>
    </source>
</evidence>
<protein>
    <recommendedName>
        <fullName evidence="4">glucan endo-1,3-beta-D-glucosidase</fullName>
        <ecNumber evidence="4">3.2.1.39</ecNumber>
    </recommendedName>
    <alternativeName>
        <fullName evidence="15">(1-&gt;3)-beta-glucan endohydrolase</fullName>
    </alternativeName>
    <alternativeName>
        <fullName evidence="16">Beta-1,3-endoglucanase</fullName>
    </alternativeName>
</protein>
<keyword evidence="14 18" id="KW-0326">Glycosidase</keyword>
<evidence type="ECO:0000256" key="8">
    <source>
        <dbReference type="ARBA" id="ARBA00022801"/>
    </source>
</evidence>
<dbReference type="EC" id="3.2.1.39" evidence="4"/>
<evidence type="ECO:0000256" key="19">
    <source>
        <dbReference type="SAM" id="Coils"/>
    </source>
</evidence>
<dbReference type="Pfam" id="PF07983">
    <property type="entry name" value="X8"/>
    <property type="match status" value="1"/>
</dbReference>
<evidence type="ECO:0000256" key="11">
    <source>
        <dbReference type="ARBA" id="ARBA00023157"/>
    </source>
</evidence>
<keyword evidence="12" id="KW-0325">Glycoprotein</keyword>
<sequence length="1409" mass="158021">MDSCLRLCFRRGSLPPLPSIILMISTFLLFLASASAGSPSGIGKSSKSSVFSLFNLKEKSRFWSEAVIRGDFDDLESSSPRKKGVANFTNAGNIANYLKLLEVDSMYLPVPVNFIFIGFDGKGNQGFKLHPEELERWFTKIDHIFEHTRVPQIGEVLTPFYRISVDKEQRHHLPIVSHINYNFSVHAIQMGEKVTSIFEKAIDVFSRQDDAYGNRDGSGVLWQVDVDMMDVLFTSLVGYLELENAYNVFILNPKHDSKKAKYGYRRGLSESEIKFLKENKNLQTKILQSGSIPETVLALDKIKRPLYEKHPMAKFAWSVTEDTDTVEWYNACQEALNNVAKLYQGKETAEIVQNKVLQLLKGKNEDMKLLFSKELKSGDANVLHGECLTDTWIGKERWAFIDLSAGPFSWGPAVGGEGVRTELSSPNVQKTIGAVSEISEDEAEDRLQDAIQEKFAVFGDKDHQAIDILLAEIDIYELFAFKHCKGRKVKLALCEELDERMRDLKNELQSFEGEEYDESHKRKAIEALKRMENWNLFSDTHEEFQNYTVARDTFLSHLGATLWGSMRHIISPSIADGAFHYYDEISFQLFFITQEKVGHIKQLPVDLKALMDGLSSLLLPSQKPAFSQHLLPLSEDPALAMAFSVARRAAAVPLLLVNGTYRKSVRTYLDSSIVQHQLQRLNDHGSLKGKLAHSRSTLEVPIFWFIHGEPLLVDKHYQAKALYDMSEPSSWESHLQCNGQPLLWDLRRPIKAALAAASEHLAGLLPLHLAYSQAHETAIEDWMWSVGCNPYSITSQGWNISQFQSDTIARSYIITTLEESIQMVNSAIHLLVMEHTSILSQEGELVNKYNYVVSRWKSISTVTGELRYADAMRLLYTLEDASKGFVDKVNTTIAVLHPIHCTRERKVHVMMGMMKMIRVACLVTMIVVLMWSSSTNTNSRLRMVRMVSGIGANWGTQASHPLPPDTVVRLLKDNGFQRVKLFDADYDTLNSLAKSGIEVMVGIPNDMLASLATSVKAAEKWVSKNVSAHISSNNVKIRYVAVGNEPFLETYNGSFLRTTFPALQNVQSALIKAGLSNQVKVTVPQNADVYASSNGFPSGGDFRTDIHDYMIQIVKFLSDNGCPFTVNIYPFISLYIDSNFPVDYAFFDGNASPITDGSATYYNMFDANYDTLVWTLQKNGFGNLPIIVGEIGWPTDGDRNANLVYAQRFNQGFMSHILGGRGTPMRPGPIDAYLFSLIDEDAKSIDPGNFERHWGIFTFDGLAKYQLNLGSTNSGALVPAKGVHYLERKWCVMKPSASLDDPQVALSVSYACGLADCTSLGYGTSCGNLDDRANISYAVNSYYQRNNQLDEACKFPNLSMITKTNPSVGSCRFEIMIEPYYGAAERRSGHLQKPLSLVALFVFLMLTLV</sequence>
<evidence type="ECO:0000256" key="6">
    <source>
        <dbReference type="ARBA" id="ARBA00022622"/>
    </source>
</evidence>
<dbReference type="InterPro" id="IPR000490">
    <property type="entry name" value="Glyco_hydro_17"/>
</dbReference>
<dbReference type="Gene3D" id="3.20.20.80">
    <property type="entry name" value="Glycosidases"/>
    <property type="match status" value="1"/>
</dbReference>
<comment type="caution">
    <text evidence="22">The sequence shown here is derived from an EMBL/GenBank/DDBJ whole genome shotgun (WGS) entry which is preliminary data.</text>
</comment>
<dbReference type="FunFam" id="1.20.58.1040:FF:000002">
    <property type="entry name" value="Glucan endo-1,3-beta-glucosidase 8"/>
    <property type="match status" value="1"/>
</dbReference>
<reference evidence="22 23" key="1">
    <citation type="submission" date="2018-10" db="EMBL/GenBank/DDBJ databases">
        <title>A high-quality apple genome assembly.</title>
        <authorList>
            <person name="Hu J."/>
        </authorList>
    </citation>
    <scope>NUCLEOTIDE SEQUENCE [LARGE SCALE GENOMIC DNA]</scope>
    <source>
        <strain evidence="23">cv. HFTH1</strain>
        <tissue evidence="22">Young leaf</tissue>
    </source>
</reference>
<dbReference type="SUPFAM" id="SSF51445">
    <property type="entry name" value="(Trans)glycosidases"/>
    <property type="match status" value="1"/>
</dbReference>
<evidence type="ECO:0000256" key="9">
    <source>
        <dbReference type="ARBA" id="ARBA00022821"/>
    </source>
</evidence>
<keyword evidence="8 18" id="KW-0378">Hydrolase</keyword>
<gene>
    <name evidence="22" type="ORF">DVH24_000671</name>
</gene>
<keyword evidence="19" id="KW-0175">Coiled coil</keyword>
<feature type="coiled-coil region" evidence="19">
    <location>
        <begin position="487"/>
        <end position="514"/>
    </location>
</feature>
<evidence type="ECO:0000256" key="1">
    <source>
        <dbReference type="ARBA" id="ARBA00000382"/>
    </source>
</evidence>
<dbReference type="SMART" id="SM00768">
    <property type="entry name" value="X8"/>
    <property type="match status" value="1"/>
</dbReference>
<evidence type="ECO:0000313" key="22">
    <source>
        <dbReference type="EMBL" id="RXI00437.1"/>
    </source>
</evidence>
<evidence type="ECO:0000259" key="21">
    <source>
        <dbReference type="SMART" id="SM00768"/>
    </source>
</evidence>
<dbReference type="GO" id="GO:0098552">
    <property type="term" value="C:side of membrane"/>
    <property type="evidence" value="ECO:0007669"/>
    <property type="project" value="UniProtKB-KW"/>
</dbReference>
<feature type="domain" description="X8" evidence="21">
    <location>
        <begin position="1289"/>
        <end position="1373"/>
    </location>
</feature>
<keyword evidence="6" id="KW-0336">GPI-anchor</keyword>
<dbReference type="STRING" id="3750.A0A498JZB1"/>
<comment type="subcellular location">
    <subcellularLocation>
        <location evidence="2">Cell membrane</location>
        <topology evidence="2">Lipid-anchor</topology>
        <topology evidence="2">GPI-anchor</topology>
    </subcellularLocation>
</comment>
<feature type="chain" id="PRO_5019777297" description="glucan endo-1,3-beta-D-glucosidase" evidence="20">
    <location>
        <begin position="37"/>
        <end position="1409"/>
    </location>
</feature>
<accession>A0A498JZB1</accession>
<keyword evidence="13" id="KW-0449">Lipoprotein</keyword>
<dbReference type="InterPro" id="IPR017853">
    <property type="entry name" value="GH"/>
</dbReference>
<keyword evidence="11" id="KW-1015">Disulfide bond</keyword>
<dbReference type="FunFam" id="3.20.20.80:FF:000008">
    <property type="entry name" value="Glucan endo-1,3-beta-glucosidase 5"/>
    <property type="match status" value="1"/>
</dbReference>
<keyword evidence="5" id="KW-1003">Cell membrane</keyword>
<evidence type="ECO:0000256" key="3">
    <source>
        <dbReference type="ARBA" id="ARBA00008773"/>
    </source>
</evidence>
<dbReference type="Pfam" id="PF00332">
    <property type="entry name" value="Glyco_hydro_17"/>
    <property type="match status" value="1"/>
</dbReference>
<organism evidence="22 23">
    <name type="scientific">Malus domestica</name>
    <name type="common">Apple</name>
    <name type="synonym">Pyrus malus</name>
    <dbReference type="NCBI Taxonomy" id="3750"/>
    <lineage>
        <taxon>Eukaryota</taxon>
        <taxon>Viridiplantae</taxon>
        <taxon>Streptophyta</taxon>
        <taxon>Embryophyta</taxon>
        <taxon>Tracheophyta</taxon>
        <taxon>Spermatophyta</taxon>
        <taxon>Magnoliopsida</taxon>
        <taxon>eudicotyledons</taxon>
        <taxon>Gunneridae</taxon>
        <taxon>Pentapetalae</taxon>
        <taxon>rosids</taxon>
        <taxon>fabids</taxon>
        <taxon>Rosales</taxon>
        <taxon>Rosaceae</taxon>
        <taxon>Amygdaloideae</taxon>
        <taxon>Maleae</taxon>
        <taxon>Malus</taxon>
    </lineage>
</organism>
<evidence type="ECO:0000313" key="23">
    <source>
        <dbReference type="Proteomes" id="UP000290289"/>
    </source>
</evidence>
<dbReference type="InterPro" id="IPR057228">
    <property type="entry name" value="DUF7906"/>
</dbReference>
<dbReference type="Gene3D" id="1.20.58.1040">
    <property type="match status" value="1"/>
</dbReference>
<keyword evidence="23" id="KW-1185">Reference proteome</keyword>
<evidence type="ECO:0000256" key="7">
    <source>
        <dbReference type="ARBA" id="ARBA00022729"/>
    </source>
</evidence>
<proteinExistence type="inferred from homology"/>
<dbReference type="PROSITE" id="PS00587">
    <property type="entry name" value="GLYCOSYL_HYDROL_F17"/>
    <property type="match status" value="1"/>
</dbReference>
<dbReference type="GO" id="GO:0005975">
    <property type="term" value="P:carbohydrate metabolic process"/>
    <property type="evidence" value="ECO:0007669"/>
    <property type="project" value="InterPro"/>
</dbReference>
<dbReference type="PANTHER" id="PTHR31515:SF2">
    <property type="entry name" value="TRANSMEMBRANE PROTEIN"/>
    <property type="match status" value="1"/>
</dbReference>
<dbReference type="GO" id="GO:0006952">
    <property type="term" value="P:defense response"/>
    <property type="evidence" value="ECO:0007669"/>
    <property type="project" value="UniProtKB-KW"/>
</dbReference>
<comment type="catalytic activity">
    <reaction evidence="1">
        <text>Hydrolysis of (1-&gt;3)-beta-D-glucosidic linkages in (1-&gt;3)-beta-D-glucans.</text>
        <dbReference type="EC" id="3.2.1.39"/>
    </reaction>
</comment>
<evidence type="ECO:0000256" key="5">
    <source>
        <dbReference type="ARBA" id="ARBA00022475"/>
    </source>
</evidence>
<name>A0A498JZB1_MALDO</name>
<evidence type="ECO:0000256" key="10">
    <source>
        <dbReference type="ARBA" id="ARBA00023136"/>
    </source>
</evidence>
<dbReference type="GO" id="GO:0005886">
    <property type="term" value="C:plasma membrane"/>
    <property type="evidence" value="ECO:0007669"/>
    <property type="project" value="UniProtKB-SubCell"/>
</dbReference>
<evidence type="ECO:0000256" key="12">
    <source>
        <dbReference type="ARBA" id="ARBA00023180"/>
    </source>
</evidence>
<evidence type="ECO:0000256" key="15">
    <source>
        <dbReference type="ARBA" id="ARBA00033335"/>
    </source>
</evidence>
<dbReference type="EMBL" id="RDQH01000330">
    <property type="protein sequence ID" value="RXI00437.1"/>
    <property type="molecule type" value="Genomic_DNA"/>
</dbReference>
<keyword evidence="10" id="KW-0472">Membrane</keyword>
<dbReference type="GO" id="GO:0042973">
    <property type="term" value="F:glucan endo-1,3-beta-D-glucosidase activity"/>
    <property type="evidence" value="ECO:0007669"/>
    <property type="project" value="UniProtKB-EC"/>
</dbReference>
<evidence type="ECO:0000256" key="13">
    <source>
        <dbReference type="ARBA" id="ARBA00023288"/>
    </source>
</evidence>
<dbReference type="Pfam" id="PF25483">
    <property type="entry name" value="DUF7906"/>
    <property type="match status" value="1"/>
</dbReference>
<evidence type="ECO:0000256" key="2">
    <source>
        <dbReference type="ARBA" id="ARBA00004609"/>
    </source>
</evidence>
<evidence type="ECO:0000256" key="18">
    <source>
        <dbReference type="RuleBase" id="RU004336"/>
    </source>
</evidence>
<dbReference type="Proteomes" id="UP000290289">
    <property type="component" value="Chromosome 4"/>
</dbReference>
<evidence type="ECO:0000256" key="20">
    <source>
        <dbReference type="SAM" id="SignalP"/>
    </source>
</evidence>
<evidence type="ECO:0000256" key="17">
    <source>
        <dbReference type="RuleBase" id="RU004335"/>
    </source>
</evidence>
<comment type="similarity">
    <text evidence="3 17">Belongs to the glycosyl hydrolase 17 family.</text>
</comment>